<dbReference type="NCBIfam" id="TIGR01686">
    <property type="entry name" value="FkbH"/>
    <property type="match status" value="1"/>
</dbReference>
<organism evidence="2 3">
    <name type="scientific">[Clostridium] polysaccharolyticum</name>
    <dbReference type="NCBI Taxonomy" id="29364"/>
    <lineage>
        <taxon>Bacteria</taxon>
        <taxon>Bacillati</taxon>
        <taxon>Bacillota</taxon>
        <taxon>Clostridia</taxon>
        <taxon>Lachnospirales</taxon>
        <taxon>Lachnospiraceae</taxon>
    </lineage>
</organism>
<sequence>MESRSIKCVVWDLDNTIWDGILLEDHNVTLKEKMVETIKELDRRGILNAIASRNFYEEAWEKLQQFKIAHYFVCAEISMEGAKSQSVANISKQLNLALDAFAFIDDQDFEIEEVKTGCPEVLCLKADNQLSILDKKEFIPRFVTEDSAMRRVYYQNDVKRQEYEKGFKRNVEFLQSLNMKMIIKEAEEEDLKRVEELTIRTHQLNSTGITYDYNELISFIQDENYLLLVSEMEDKFGAYGKIGVTLIEKGEQSWHIKLHLMSCRVMSRGVGNAVLCNIIEYTKKNNLKLYADFKKTSRNKNMYFAYKLLGFTEAQEKDDYVKFYFESKETPQIPAFVEIESDL</sequence>
<accession>A0A1I0E4J7</accession>
<dbReference type="SUPFAM" id="SSF55729">
    <property type="entry name" value="Acyl-CoA N-acyltransferases (Nat)"/>
    <property type="match status" value="1"/>
</dbReference>
<evidence type="ECO:0000313" key="3">
    <source>
        <dbReference type="Proteomes" id="UP000199800"/>
    </source>
</evidence>
<evidence type="ECO:0000259" key="1">
    <source>
        <dbReference type="PROSITE" id="PS51186"/>
    </source>
</evidence>
<dbReference type="STRING" id="29364.SAMN04487772_11845"/>
<reference evidence="2 3" key="1">
    <citation type="submission" date="2016-10" db="EMBL/GenBank/DDBJ databases">
        <authorList>
            <person name="de Groot N.N."/>
        </authorList>
    </citation>
    <scope>NUCLEOTIDE SEQUENCE [LARGE SCALE GENOMIC DNA]</scope>
    <source>
        <strain evidence="2 3">DSM 1801</strain>
    </source>
</reference>
<dbReference type="InterPro" id="IPR023214">
    <property type="entry name" value="HAD_sf"/>
</dbReference>
<dbReference type="EMBL" id="FOHN01000018">
    <property type="protein sequence ID" value="SET39803.1"/>
    <property type="molecule type" value="Genomic_DNA"/>
</dbReference>
<keyword evidence="3" id="KW-1185">Reference proteome</keyword>
<dbReference type="Gene3D" id="3.40.630.30">
    <property type="match status" value="1"/>
</dbReference>
<proteinExistence type="predicted"/>
<dbReference type="InterPro" id="IPR000182">
    <property type="entry name" value="GNAT_dom"/>
</dbReference>
<dbReference type="InterPro" id="IPR036412">
    <property type="entry name" value="HAD-like_sf"/>
</dbReference>
<dbReference type="Gene3D" id="3.40.50.1000">
    <property type="entry name" value="HAD superfamily/HAD-like"/>
    <property type="match status" value="1"/>
</dbReference>
<dbReference type="PROSITE" id="PS51186">
    <property type="entry name" value="GNAT"/>
    <property type="match status" value="1"/>
</dbReference>
<dbReference type="NCBIfam" id="TIGR01681">
    <property type="entry name" value="HAD-SF-IIIC"/>
    <property type="match status" value="1"/>
</dbReference>
<dbReference type="OrthoDB" id="323926at2"/>
<dbReference type="InterPro" id="IPR010033">
    <property type="entry name" value="HAD_SF_ppase_IIIC"/>
</dbReference>
<dbReference type="RefSeq" id="WP_092478376.1">
    <property type="nucleotide sequence ID" value="NZ_FOHN01000018.1"/>
</dbReference>
<dbReference type="Pfam" id="PF13419">
    <property type="entry name" value="HAD_2"/>
    <property type="match status" value="1"/>
</dbReference>
<feature type="domain" description="N-acetyltransferase" evidence="1">
    <location>
        <begin position="181"/>
        <end position="331"/>
    </location>
</feature>
<evidence type="ECO:0000313" key="2">
    <source>
        <dbReference type="EMBL" id="SET39803.1"/>
    </source>
</evidence>
<dbReference type="Proteomes" id="UP000199800">
    <property type="component" value="Unassembled WGS sequence"/>
</dbReference>
<dbReference type="GO" id="GO:0016747">
    <property type="term" value="F:acyltransferase activity, transferring groups other than amino-acyl groups"/>
    <property type="evidence" value="ECO:0007669"/>
    <property type="project" value="InterPro"/>
</dbReference>
<dbReference type="InterPro" id="IPR010037">
    <property type="entry name" value="FkbH_domain"/>
</dbReference>
<gene>
    <name evidence="2" type="ORF">SAMN04487772_11845</name>
</gene>
<name>A0A1I0E4J7_9FIRM</name>
<dbReference type="AlphaFoldDB" id="A0A1I0E4J7"/>
<dbReference type="SUPFAM" id="SSF56784">
    <property type="entry name" value="HAD-like"/>
    <property type="match status" value="1"/>
</dbReference>
<protein>
    <submittedName>
        <fullName evidence="2">HAD-superfamily phosphatase, subfamily IIIC/FkbH-like domain-containing protein</fullName>
    </submittedName>
</protein>
<dbReference type="InterPro" id="IPR041492">
    <property type="entry name" value="HAD_2"/>
</dbReference>
<dbReference type="InterPro" id="IPR016181">
    <property type="entry name" value="Acyl_CoA_acyltransferase"/>
</dbReference>